<gene>
    <name evidence="2" type="ORF">GGQ57_002589</name>
</gene>
<evidence type="ECO:0000313" key="3">
    <source>
        <dbReference type="Proteomes" id="UP000533637"/>
    </source>
</evidence>
<dbReference type="InterPro" id="IPR014512">
    <property type="entry name" value="O_gly_hydro"/>
</dbReference>
<sequence length="421" mass="48137">MKSNLFLVVNLLLVLFTSSVVCRAEGLDSLSKKSFTYTNEDVWTIYEGFNNTLLDTDKYIYKTNSSFLSAKDRFNGAAAIWCQPIYWDMAMNAYKLAKRLKSKDKQATYKRLCTKIFEGNKAQYANFNFDDNNENTGWFIYDDIMWWTISLARGYELFKVDEYLTLSELSFSRVWYGSPKVGDTGSYDKENGGMFWQWQPIQNPKPNKPSDGKMACINFPTVVAALTLYNNVPRKRKESTDEYPKYQTREQYLAKGKEIYEWGVENLLDKQTGQIADSRHGNGRPAWTAHVYNQATFIGASVLLYKATGEKKYLNNAILATDYTVNVMSAKHNLLPFENGIEQGIYTAIFAQYVAMLIYDCKQTQYLPFLKRTIGYGLENRDKSRNVCSGEYEKVLPAGSTIDSYSASGIPALMLLFPADK</sequence>
<feature type="signal peptide" evidence="1">
    <location>
        <begin position="1"/>
        <end position="23"/>
    </location>
</feature>
<dbReference type="PIRSF" id="PIRSF021505">
    <property type="entry name" value="O_gly_hdrol"/>
    <property type="match status" value="1"/>
</dbReference>
<comment type="caution">
    <text evidence="2">The sequence shown here is derived from an EMBL/GenBank/DDBJ whole genome shotgun (WGS) entry which is preliminary data.</text>
</comment>
<evidence type="ECO:0000256" key="1">
    <source>
        <dbReference type="SAM" id="SignalP"/>
    </source>
</evidence>
<evidence type="ECO:0000313" key="2">
    <source>
        <dbReference type="EMBL" id="MBB4622689.1"/>
    </source>
</evidence>
<dbReference type="PANTHER" id="PTHR47791">
    <property type="entry name" value="MEIOTICALLY UP-REGULATED GENE 191 PROTEIN"/>
    <property type="match status" value="1"/>
</dbReference>
<dbReference type="PANTHER" id="PTHR47791:SF3">
    <property type="entry name" value="MEIOTICALLY UP-REGULATED GENE 191 PROTEIN"/>
    <property type="match status" value="1"/>
</dbReference>
<dbReference type="RefSeq" id="WP_183671092.1">
    <property type="nucleotide sequence ID" value="NZ_BMPB01000012.1"/>
</dbReference>
<dbReference type="InterPro" id="IPR008928">
    <property type="entry name" value="6-hairpin_glycosidase_sf"/>
</dbReference>
<accession>A0ABR6KMG0</accession>
<dbReference type="InterPro" id="IPR005198">
    <property type="entry name" value="Glyco_hydro_76"/>
</dbReference>
<keyword evidence="3" id="KW-1185">Reference proteome</keyword>
<dbReference type="Pfam" id="PF03663">
    <property type="entry name" value="Glyco_hydro_76"/>
    <property type="match status" value="1"/>
</dbReference>
<dbReference type="EMBL" id="JACHOC010000004">
    <property type="protein sequence ID" value="MBB4622689.1"/>
    <property type="molecule type" value="Genomic_DNA"/>
</dbReference>
<name>A0ABR6KMG0_9BACT</name>
<proteinExistence type="predicted"/>
<protein>
    <submittedName>
        <fullName evidence="2">Alpha-1,6-mannanase (GH76 family)</fullName>
    </submittedName>
</protein>
<reference evidence="2 3" key="1">
    <citation type="submission" date="2020-08" db="EMBL/GenBank/DDBJ databases">
        <title>Genomic Encyclopedia of Type Strains, Phase IV (KMG-IV): sequencing the most valuable type-strain genomes for metagenomic binning, comparative biology and taxonomic classification.</title>
        <authorList>
            <person name="Goeker M."/>
        </authorList>
    </citation>
    <scope>NUCLEOTIDE SEQUENCE [LARGE SCALE GENOMIC DNA]</scope>
    <source>
        <strain evidence="2 3">DSM 102983</strain>
    </source>
</reference>
<feature type="chain" id="PRO_5046264362" evidence="1">
    <location>
        <begin position="24"/>
        <end position="421"/>
    </location>
</feature>
<dbReference type="Proteomes" id="UP000533637">
    <property type="component" value="Unassembled WGS sequence"/>
</dbReference>
<organism evidence="2 3">
    <name type="scientific">Parabacteroides faecis</name>
    <dbReference type="NCBI Taxonomy" id="1217282"/>
    <lineage>
        <taxon>Bacteria</taxon>
        <taxon>Pseudomonadati</taxon>
        <taxon>Bacteroidota</taxon>
        <taxon>Bacteroidia</taxon>
        <taxon>Bacteroidales</taxon>
        <taxon>Tannerellaceae</taxon>
        <taxon>Parabacteroides</taxon>
    </lineage>
</organism>
<dbReference type="InterPro" id="IPR053169">
    <property type="entry name" value="MUG_Protein"/>
</dbReference>
<keyword evidence="1" id="KW-0732">Signal</keyword>
<dbReference type="Gene3D" id="1.50.10.20">
    <property type="match status" value="1"/>
</dbReference>
<dbReference type="SUPFAM" id="SSF48208">
    <property type="entry name" value="Six-hairpin glycosidases"/>
    <property type="match status" value="1"/>
</dbReference>